<name>A0AAD5NTB1_ACENE</name>
<dbReference type="EMBL" id="JAJSOW010000102">
    <property type="protein sequence ID" value="KAI9178376.1"/>
    <property type="molecule type" value="Genomic_DNA"/>
</dbReference>
<protein>
    <submittedName>
        <fullName evidence="1">Uncharacterized protein</fullName>
    </submittedName>
</protein>
<reference evidence="1" key="2">
    <citation type="submission" date="2023-02" db="EMBL/GenBank/DDBJ databases">
        <authorList>
            <person name="Swenson N.G."/>
            <person name="Wegrzyn J.L."/>
            <person name="Mcevoy S.L."/>
        </authorList>
    </citation>
    <scope>NUCLEOTIDE SEQUENCE</scope>
    <source>
        <strain evidence="1">91603</strain>
        <tissue evidence="1">Leaf</tissue>
    </source>
</reference>
<gene>
    <name evidence="1" type="ORF">LWI28_025810</name>
</gene>
<evidence type="ECO:0000313" key="2">
    <source>
        <dbReference type="Proteomes" id="UP001064489"/>
    </source>
</evidence>
<comment type="caution">
    <text evidence="1">The sequence shown here is derived from an EMBL/GenBank/DDBJ whole genome shotgun (WGS) entry which is preliminary data.</text>
</comment>
<evidence type="ECO:0000313" key="1">
    <source>
        <dbReference type="EMBL" id="KAI9178376.1"/>
    </source>
</evidence>
<proteinExistence type="predicted"/>
<sequence>MTLPSSALSSNYLGSSNEIEEELEIDESLLRDLLEEETNEECSVQSLDVNNYDSPSKINGKDDLDWQDMMNEAALLAMDEIME</sequence>
<dbReference type="AlphaFoldDB" id="A0AAD5NTB1"/>
<keyword evidence="2" id="KW-1185">Reference proteome</keyword>
<reference evidence="1" key="1">
    <citation type="journal article" date="2022" name="Plant J.">
        <title>Strategies of tolerance reflected in two North American maple genomes.</title>
        <authorList>
            <person name="McEvoy S.L."/>
            <person name="Sezen U.U."/>
            <person name="Trouern-Trend A."/>
            <person name="McMahon S.M."/>
            <person name="Schaberg P.G."/>
            <person name="Yang J."/>
            <person name="Wegrzyn J.L."/>
            <person name="Swenson N.G."/>
        </authorList>
    </citation>
    <scope>NUCLEOTIDE SEQUENCE</scope>
    <source>
        <strain evidence="1">91603</strain>
    </source>
</reference>
<accession>A0AAD5NTB1</accession>
<organism evidence="1 2">
    <name type="scientific">Acer negundo</name>
    <name type="common">Box elder</name>
    <dbReference type="NCBI Taxonomy" id="4023"/>
    <lineage>
        <taxon>Eukaryota</taxon>
        <taxon>Viridiplantae</taxon>
        <taxon>Streptophyta</taxon>
        <taxon>Embryophyta</taxon>
        <taxon>Tracheophyta</taxon>
        <taxon>Spermatophyta</taxon>
        <taxon>Magnoliopsida</taxon>
        <taxon>eudicotyledons</taxon>
        <taxon>Gunneridae</taxon>
        <taxon>Pentapetalae</taxon>
        <taxon>rosids</taxon>
        <taxon>malvids</taxon>
        <taxon>Sapindales</taxon>
        <taxon>Sapindaceae</taxon>
        <taxon>Hippocastanoideae</taxon>
        <taxon>Acereae</taxon>
        <taxon>Acer</taxon>
    </lineage>
</organism>
<dbReference type="Proteomes" id="UP001064489">
    <property type="component" value="Chromosome 5"/>
</dbReference>